<dbReference type="OrthoDB" id="1441381at2"/>
<dbReference type="Proteomes" id="UP000326994">
    <property type="component" value="Unassembled WGS sequence"/>
</dbReference>
<proteinExistence type="predicted"/>
<dbReference type="EMBL" id="BKCF01000005">
    <property type="protein sequence ID" value="GEQ87027.1"/>
    <property type="molecule type" value="Genomic_DNA"/>
</dbReference>
<name>A0A5J4FWH3_9FLAO</name>
<dbReference type="GO" id="GO:0000160">
    <property type="term" value="P:phosphorelay signal transduction system"/>
    <property type="evidence" value="ECO:0007669"/>
    <property type="project" value="InterPro"/>
</dbReference>
<reference evidence="1 2" key="1">
    <citation type="submission" date="2019-08" db="EMBL/GenBank/DDBJ databases">
        <title>Ulvibacter marinistellae sp. nov., isolated from a starfish, Patiria pectinifera.</title>
        <authorList>
            <person name="Kawano K."/>
            <person name="Ushijima N."/>
            <person name="Kihara M."/>
            <person name="Itoh H."/>
        </authorList>
    </citation>
    <scope>NUCLEOTIDE SEQUENCE [LARGE SCALE GENOMIC DNA]</scope>
    <source>
        <strain evidence="1 2">KK4</strain>
    </source>
</reference>
<dbReference type="SUPFAM" id="SSF47226">
    <property type="entry name" value="Histidine-containing phosphotransfer domain, HPT domain"/>
    <property type="match status" value="1"/>
</dbReference>
<dbReference type="GO" id="GO:0016301">
    <property type="term" value="F:kinase activity"/>
    <property type="evidence" value="ECO:0007669"/>
    <property type="project" value="UniProtKB-KW"/>
</dbReference>
<dbReference type="AlphaFoldDB" id="A0A5J4FWH3"/>
<protein>
    <submittedName>
        <fullName evidence="1">Histidine kinase</fullName>
    </submittedName>
</protein>
<evidence type="ECO:0000313" key="1">
    <source>
        <dbReference type="EMBL" id="GEQ87027.1"/>
    </source>
</evidence>
<keyword evidence="1" id="KW-0418">Kinase</keyword>
<keyword evidence="2" id="KW-1185">Reference proteome</keyword>
<evidence type="ECO:0000313" key="2">
    <source>
        <dbReference type="Proteomes" id="UP000326994"/>
    </source>
</evidence>
<sequence length="104" mass="12182">MEKCNTNYIDALSDGNKVFRAKLIATLKEEFPNEFVIYFDNVDKDLKKTAESVHKLKHKIGILGLEKSYDLAIIYEENLRKHSLEGKESFELILDNMYHFINKL</sequence>
<accession>A0A5J4FWH3</accession>
<dbReference type="InterPro" id="IPR036641">
    <property type="entry name" value="HPT_dom_sf"/>
</dbReference>
<comment type="caution">
    <text evidence="1">The sequence shown here is derived from an EMBL/GenBank/DDBJ whole genome shotgun (WGS) entry which is preliminary data.</text>
</comment>
<gene>
    <name evidence="1" type="ORF">ULMS_25350</name>
</gene>
<dbReference type="RefSeq" id="WP_151894944.1">
    <property type="nucleotide sequence ID" value="NZ_BKCF01000005.1"/>
</dbReference>
<keyword evidence="1" id="KW-0808">Transferase</keyword>
<organism evidence="1 2">
    <name type="scientific">Patiriisocius marinistellae</name>
    <dbReference type="NCBI Taxonomy" id="2494560"/>
    <lineage>
        <taxon>Bacteria</taxon>
        <taxon>Pseudomonadati</taxon>
        <taxon>Bacteroidota</taxon>
        <taxon>Flavobacteriia</taxon>
        <taxon>Flavobacteriales</taxon>
        <taxon>Flavobacteriaceae</taxon>
        <taxon>Patiriisocius</taxon>
    </lineage>
</organism>